<evidence type="ECO:0000313" key="6">
    <source>
        <dbReference type="Proteomes" id="UP001301731"/>
    </source>
</evidence>
<dbReference type="InterPro" id="IPR042070">
    <property type="entry name" value="PucR_C-HTH_sf"/>
</dbReference>
<dbReference type="Pfam" id="PF13556">
    <property type="entry name" value="HTH_30"/>
    <property type="match status" value="1"/>
</dbReference>
<comment type="similarity">
    <text evidence="1">Belongs to the CdaR family.</text>
</comment>
<evidence type="ECO:0000313" key="5">
    <source>
        <dbReference type="EMBL" id="WOX20910.1"/>
    </source>
</evidence>
<gene>
    <name evidence="5" type="ORF">R2D22_05695</name>
</gene>
<sequence length="389" mass="41139">MTTHLASDPQVAALVTRLLGPVDRLADGLTEAITREELAYAEDARLTREELRATVHDNLRSVLAALQGEPVSLDAAGAAGRLKAEQGIPLASLLHAFRLAGRFLWDRLLDAARREDCAGELLPFASDIWLVIDAFSSAATDAYRATVEEEARRDAETRGLLLTGLLDGSAGSAGTGAREALRTLRLEDHGPLAVVHAETDSALPAESRIRSAGIAGVWVRRVGARVGLLAAPDEAAVTVLVDLLAADADCRIGVSRTFASPEDTPRAWRQARNAARCVPVGRTGCHVYGTSPVSLLAAASPEAAAEVADAVLGPLRALPGPERAPLLDTLEAWFAAGGSTARAAERLHCHRNTVLYRMNRIQELTGRGTADAVASAELYLALRALRLTG</sequence>
<dbReference type="Pfam" id="PF14361">
    <property type="entry name" value="RsbRD_N"/>
    <property type="match status" value="1"/>
</dbReference>
<evidence type="ECO:0000259" key="2">
    <source>
        <dbReference type="Pfam" id="PF13556"/>
    </source>
</evidence>
<feature type="domain" description="CdaR GGDEF-like" evidence="4">
    <location>
        <begin position="173"/>
        <end position="276"/>
    </location>
</feature>
<evidence type="ECO:0000259" key="4">
    <source>
        <dbReference type="Pfam" id="PF17853"/>
    </source>
</evidence>
<dbReference type="PANTHER" id="PTHR33744:SF1">
    <property type="entry name" value="DNA-BINDING TRANSCRIPTIONAL ACTIVATOR ADER"/>
    <property type="match status" value="1"/>
</dbReference>
<accession>A0ABZ0LNU4</accession>
<organism evidence="5 6">
    <name type="scientific">Streptomyces solicathayae</name>
    <dbReference type="NCBI Taxonomy" id="3081768"/>
    <lineage>
        <taxon>Bacteria</taxon>
        <taxon>Bacillati</taxon>
        <taxon>Actinomycetota</taxon>
        <taxon>Actinomycetes</taxon>
        <taxon>Kitasatosporales</taxon>
        <taxon>Streptomycetaceae</taxon>
        <taxon>Streptomyces</taxon>
    </lineage>
</organism>
<keyword evidence="6" id="KW-1185">Reference proteome</keyword>
<reference evidence="5 6" key="1">
    <citation type="submission" date="2023-10" db="EMBL/GenBank/DDBJ databases">
        <title>The genome sequence of Streptomyces sp. HUAS YS2.</title>
        <authorList>
            <person name="Mo P."/>
        </authorList>
    </citation>
    <scope>NUCLEOTIDE SEQUENCE [LARGE SCALE GENOMIC DNA]</scope>
    <source>
        <strain evidence="5 6">HUAS YS2</strain>
    </source>
</reference>
<dbReference type="RefSeq" id="WP_318101659.1">
    <property type="nucleotide sequence ID" value="NZ_CP137573.1"/>
</dbReference>
<dbReference type="Pfam" id="PF17853">
    <property type="entry name" value="GGDEF_2"/>
    <property type="match status" value="1"/>
</dbReference>
<dbReference type="Proteomes" id="UP001301731">
    <property type="component" value="Chromosome"/>
</dbReference>
<dbReference type="InterPro" id="IPR025751">
    <property type="entry name" value="RsbRD_N_dom"/>
</dbReference>
<evidence type="ECO:0000256" key="1">
    <source>
        <dbReference type="ARBA" id="ARBA00006754"/>
    </source>
</evidence>
<name>A0ABZ0LNU4_9ACTN</name>
<dbReference type="InterPro" id="IPR051448">
    <property type="entry name" value="CdaR-like_regulators"/>
</dbReference>
<feature type="domain" description="RsbT co-antagonist protein RsbRD N-terminal" evidence="3">
    <location>
        <begin position="23"/>
        <end position="158"/>
    </location>
</feature>
<feature type="domain" description="PucR C-terminal helix-turn-helix" evidence="2">
    <location>
        <begin position="326"/>
        <end position="384"/>
    </location>
</feature>
<protein>
    <submittedName>
        <fullName evidence="5">Helix-turn-helix domain-containing protein</fullName>
    </submittedName>
</protein>
<dbReference type="InterPro" id="IPR041522">
    <property type="entry name" value="CdaR_GGDEF"/>
</dbReference>
<dbReference type="Gene3D" id="1.10.10.2840">
    <property type="entry name" value="PucR C-terminal helix-turn-helix domain"/>
    <property type="match status" value="1"/>
</dbReference>
<dbReference type="InterPro" id="IPR025736">
    <property type="entry name" value="PucR_C-HTH_dom"/>
</dbReference>
<dbReference type="EMBL" id="CP137573">
    <property type="protein sequence ID" value="WOX20910.1"/>
    <property type="molecule type" value="Genomic_DNA"/>
</dbReference>
<evidence type="ECO:0000259" key="3">
    <source>
        <dbReference type="Pfam" id="PF14361"/>
    </source>
</evidence>
<dbReference type="PANTHER" id="PTHR33744">
    <property type="entry name" value="CARBOHYDRATE DIACID REGULATOR"/>
    <property type="match status" value="1"/>
</dbReference>
<proteinExistence type="inferred from homology"/>